<organism evidence="1">
    <name type="scientific">Cladocopium goreaui</name>
    <dbReference type="NCBI Taxonomy" id="2562237"/>
    <lineage>
        <taxon>Eukaryota</taxon>
        <taxon>Sar</taxon>
        <taxon>Alveolata</taxon>
        <taxon>Dinophyceae</taxon>
        <taxon>Suessiales</taxon>
        <taxon>Symbiodiniaceae</taxon>
        <taxon>Cladocopium</taxon>
    </lineage>
</organism>
<sequence length="226" mass="25822">MRLKLPTATQFYKNWQRIHQPERAVPISRDLMLAMAGLCITQELHLIPHRDQRRTAAIVPFAKTPNGNPQVVTCSDPRVWCLAVAVREAFEPTQLLWPSTPGQFRRFWGALLEVLDFTAQDYVPYSIRRGGATWYFLETSSMDATLQRGRWNCNRTARQYIDQGTLAMAKFLWTATQCRRVKQWALKGATQLKRLRQEKTLGHGRLLKKARAEAVQTIPTGQAGSA</sequence>
<keyword evidence="3" id="KW-1185">Reference proteome</keyword>
<proteinExistence type="predicted"/>
<evidence type="ECO:0000313" key="1">
    <source>
        <dbReference type="EMBL" id="CAI3981900.1"/>
    </source>
</evidence>
<evidence type="ECO:0000313" key="2">
    <source>
        <dbReference type="EMBL" id="CAL1135275.1"/>
    </source>
</evidence>
<evidence type="ECO:0000313" key="3">
    <source>
        <dbReference type="Proteomes" id="UP001152797"/>
    </source>
</evidence>
<gene>
    <name evidence="1" type="ORF">C1SCF055_LOCUS9644</name>
</gene>
<protein>
    <submittedName>
        <fullName evidence="1">Uncharacterized protein</fullName>
    </submittedName>
</protein>
<dbReference type="EMBL" id="CAMXCT010000669">
    <property type="protein sequence ID" value="CAI3981900.1"/>
    <property type="molecule type" value="Genomic_DNA"/>
</dbReference>
<dbReference type="EMBL" id="CAMXCT020000669">
    <property type="protein sequence ID" value="CAL1135275.1"/>
    <property type="molecule type" value="Genomic_DNA"/>
</dbReference>
<dbReference type="Proteomes" id="UP001152797">
    <property type="component" value="Unassembled WGS sequence"/>
</dbReference>
<reference evidence="2" key="2">
    <citation type="submission" date="2024-04" db="EMBL/GenBank/DDBJ databases">
        <authorList>
            <person name="Chen Y."/>
            <person name="Shah S."/>
            <person name="Dougan E. K."/>
            <person name="Thang M."/>
            <person name="Chan C."/>
        </authorList>
    </citation>
    <scope>NUCLEOTIDE SEQUENCE [LARGE SCALE GENOMIC DNA]</scope>
</reference>
<name>A0A9P1BYN1_9DINO</name>
<accession>A0A9P1BYN1</accession>
<dbReference type="EMBL" id="CAMXCT030000669">
    <property type="protein sequence ID" value="CAL4769212.1"/>
    <property type="molecule type" value="Genomic_DNA"/>
</dbReference>
<comment type="caution">
    <text evidence="1">The sequence shown here is derived from an EMBL/GenBank/DDBJ whole genome shotgun (WGS) entry which is preliminary data.</text>
</comment>
<reference evidence="1" key="1">
    <citation type="submission" date="2022-10" db="EMBL/GenBank/DDBJ databases">
        <authorList>
            <person name="Chen Y."/>
            <person name="Dougan E. K."/>
            <person name="Chan C."/>
            <person name="Rhodes N."/>
            <person name="Thang M."/>
        </authorList>
    </citation>
    <scope>NUCLEOTIDE SEQUENCE</scope>
</reference>
<dbReference type="AlphaFoldDB" id="A0A9P1BYN1"/>